<protein>
    <submittedName>
        <fullName evidence="1">Uncharacterized protein</fullName>
    </submittedName>
</protein>
<reference evidence="1" key="1">
    <citation type="submission" date="2020-08" db="EMBL/GenBank/DDBJ databases">
        <title>Multicomponent nature underlies the extraordinary mechanical properties of spider dragline silk.</title>
        <authorList>
            <person name="Kono N."/>
            <person name="Nakamura H."/>
            <person name="Mori M."/>
            <person name="Yoshida Y."/>
            <person name="Ohtoshi R."/>
            <person name="Malay A.D."/>
            <person name="Moran D.A.P."/>
            <person name="Tomita M."/>
            <person name="Numata K."/>
            <person name="Arakawa K."/>
        </authorList>
    </citation>
    <scope>NUCLEOTIDE SEQUENCE</scope>
</reference>
<proteinExistence type="predicted"/>
<evidence type="ECO:0000313" key="1">
    <source>
        <dbReference type="EMBL" id="GFY33927.1"/>
    </source>
</evidence>
<name>A0A8X6WG43_TRICX</name>
<dbReference type="EMBL" id="BMAU01021418">
    <property type="protein sequence ID" value="GFY33927.1"/>
    <property type="molecule type" value="Genomic_DNA"/>
</dbReference>
<comment type="caution">
    <text evidence="1">The sequence shown here is derived from an EMBL/GenBank/DDBJ whole genome shotgun (WGS) entry which is preliminary data.</text>
</comment>
<dbReference type="AlphaFoldDB" id="A0A8X6WG43"/>
<gene>
    <name evidence="1" type="primary">NCL1_19175</name>
    <name evidence="1" type="ORF">TNCV_4596351</name>
</gene>
<sequence>MAAVAEWSRYRIVAGLVTSSSPVPLKTRRVGQQCTLNLSRAQTFSRWCGVVVRRGGASSGVIHVTEPWLKITWPVAKNHRVAEQCDVNIHSLPMKKIPFCFPAVRTSPLCHSLPSRPPINRREAYGLTPLQPGQRRVAPLVREETSLASHWRTLPEGRVAGR</sequence>
<keyword evidence="2" id="KW-1185">Reference proteome</keyword>
<accession>A0A8X6WG43</accession>
<evidence type="ECO:0000313" key="2">
    <source>
        <dbReference type="Proteomes" id="UP000887159"/>
    </source>
</evidence>
<dbReference type="Proteomes" id="UP000887159">
    <property type="component" value="Unassembled WGS sequence"/>
</dbReference>
<organism evidence="1 2">
    <name type="scientific">Trichonephila clavipes</name>
    <name type="common">Golden silk orbweaver</name>
    <name type="synonym">Nephila clavipes</name>
    <dbReference type="NCBI Taxonomy" id="2585209"/>
    <lineage>
        <taxon>Eukaryota</taxon>
        <taxon>Metazoa</taxon>
        <taxon>Ecdysozoa</taxon>
        <taxon>Arthropoda</taxon>
        <taxon>Chelicerata</taxon>
        <taxon>Arachnida</taxon>
        <taxon>Araneae</taxon>
        <taxon>Araneomorphae</taxon>
        <taxon>Entelegynae</taxon>
        <taxon>Araneoidea</taxon>
        <taxon>Nephilidae</taxon>
        <taxon>Trichonephila</taxon>
    </lineage>
</organism>